<evidence type="ECO:0000313" key="1">
    <source>
        <dbReference type="EMBL" id="SHF93862.1"/>
    </source>
</evidence>
<accession>A0A1M5FRR7</accession>
<organism evidence="1 2">
    <name type="scientific">Cnuella takakiae</name>
    <dbReference type="NCBI Taxonomy" id="1302690"/>
    <lineage>
        <taxon>Bacteria</taxon>
        <taxon>Pseudomonadati</taxon>
        <taxon>Bacteroidota</taxon>
        <taxon>Chitinophagia</taxon>
        <taxon>Chitinophagales</taxon>
        <taxon>Chitinophagaceae</taxon>
        <taxon>Cnuella</taxon>
    </lineage>
</organism>
<evidence type="ECO:0000313" key="2">
    <source>
        <dbReference type="Proteomes" id="UP000184368"/>
    </source>
</evidence>
<gene>
    <name evidence="1" type="ORF">SAMN05444008_114117</name>
</gene>
<dbReference type="EMBL" id="FQUO01000014">
    <property type="protein sequence ID" value="SHF93862.1"/>
    <property type="molecule type" value="Genomic_DNA"/>
</dbReference>
<reference evidence="1 2" key="1">
    <citation type="submission" date="2016-11" db="EMBL/GenBank/DDBJ databases">
        <authorList>
            <person name="Jaros S."/>
            <person name="Januszkiewicz K."/>
            <person name="Wedrychowicz H."/>
        </authorList>
    </citation>
    <scope>NUCLEOTIDE SEQUENCE [LARGE SCALE GENOMIC DNA]</scope>
    <source>
        <strain evidence="1 2">DSM 26897</strain>
    </source>
</reference>
<protein>
    <submittedName>
        <fullName evidence="1">Uncharacterized protein</fullName>
    </submittedName>
</protein>
<dbReference type="AlphaFoldDB" id="A0A1M5FRR7"/>
<sequence>MRVRQTFLGNVNNSSNLIGTAYLYSRAAFNFIFCLYKPLGTNELNRHLL</sequence>
<keyword evidence="2" id="KW-1185">Reference proteome</keyword>
<name>A0A1M5FRR7_9BACT</name>
<dbReference type="Proteomes" id="UP000184368">
    <property type="component" value="Unassembled WGS sequence"/>
</dbReference>
<proteinExistence type="predicted"/>